<dbReference type="SUPFAM" id="SSF52218">
    <property type="entry name" value="Flavoproteins"/>
    <property type="match status" value="1"/>
</dbReference>
<dbReference type="Proteomes" id="UP000229641">
    <property type="component" value="Unassembled WGS sequence"/>
</dbReference>
<name>A0A2H0LXG1_9BACT</name>
<reference evidence="4 5" key="1">
    <citation type="submission" date="2017-09" db="EMBL/GenBank/DDBJ databases">
        <title>Depth-based differentiation of microbial function through sediment-hosted aquifers and enrichment of novel symbionts in the deep terrestrial subsurface.</title>
        <authorList>
            <person name="Probst A.J."/>
            <person name="Ladd B."/>
            <person name="Jarett J.K."/>
            <person name="Geller-Mcgrath D.E."/>
            <person name="Sieber C.M."/>
            <person name="Emerson J.B."/>
            <person name="Anantharaman K."/>
            <person name="Thomas B.C."/>
            <person name="Malmstrom R."/>
            <person name="Stieglmeier M."/>
            <person name="Klingl A."/>
            <person name="Woyke T."/>
            <person name="Ryan C.M."/>
            <person name="Banfield J.F."/>
        </authorList>
    </citation>
    <scope>NUCLEOTIDE SEQUENCE [LARGE SCALE GENOMIC DNA]</scope>
    <source>
        <strain evidence="4">CG11_big_fil_rev_8_21_14_0_20_42_13</strain>
    </source>
</reference>
<dbReference type="EMBL" id="PCWA01000073">
    <property type="protein sequence ID" value="PIQ89113.1"/>
    <property type="molecule type" value="Genomic_DNA"/>
</dbReference>
<dbReference type="InterPro" id="IPR051796">
    <property type="entry name" value="ISF_SsuE-like"/>
</dbReference>
<keyword evidence="1" id="KW-0285">Flavoprotein</keyword>
<organism evidence="4 5">
    <name type="scientific">Candidatus Ghiorseimicrobium undicola</name>
    <dbReference type="NCBI Taxonomy" id="1974746"/>
    <lineage>
        <taxon>Bacteria</taxon>
        <taxon>Pseudomonadati</taxon>
        <taxon>Candidatus Omnitrophota</taxon>
        <taxon>Candidatus Ghiorseimicrobium</taxon>
    </lineage>
</organism>
<evidence type="ECO:0000256" key="2">
    <source>
        <dbReference type="ARBA" id="ARBA00022643"/>
    </source>
</evidence>
<dbReference type="PANTHER" id="PTHR43278">
    <property type="entry name" value="NAD(P)H-DEPENDENT FMN-CONTAINING OXIDOREDUCTASE YWQN-RELATED"/>
    <property type="match status" value="1"/>
</dbReference>
<protein>
    <submittedName>
        <fullName evidence="4">NADPH-dependent FMN reductase</fullName>
    </submittedName>
</protein>
<dbReference type="Gene3D" id="3.40.50.360">
    <property type="match status" value="1"/>
</dbReference>
<accession>A0A2H0LXG1</accession>
<sequence>MYILGISGSPRLEGNTDLLLENSLEGARSRGAETEKVILNNLKFSPCQECADMLNNGNCKVKDDIQQVYQKVLKADAVIIASPIFFGSLSAQTKMMIDRFQCAWRGKYLFNTDIFASKKRIGAFISVEASERQDFFDNAKAVIKNFFSVINAVYKEEFFCAGLDEKGSVLRHADFLKQAFELGLRIC</sequence>
<gene>
    <name evidence="4" type="ORF">COV72_04780</name>
</gene>
<evidence type="ECO:0000256" key="1">
    <source>
        <dbReference type="ARBA" id="ARBA00022630"/>
    </source>
</evidence>
<proteinExistence type="predicted"/>
<dbReference type="Pfam" id="PF03358">
    <property type="entry name" value="FMN_red"/>
    <property type="match status" value="1"/>
</dbReference>
<keyword evidence="2" id="KW-0288">FMN</keyword>
<evidence type="ECO:0000313" key="4">
    <source>
        <dbReference type="EMBL" id="PIQ89113.1"/>
    </source>
</evidence>
<evidence type="ECO:0000313" key="5">
    <source>
        <dbReference type="Proteomes" id="UP000229641"/>
    </source>
</evidence>
<dbReference type="AlphaFoldDB" id="A0A2H0LXG1"/>
<feature type="domain" description="NADPH-dependent FMN reductase-like" evidence="3">
    <location>
        <begin position="1"/>
        <end position="132"/>
    </location>
</feature>
<dbReference type="InterPro" id="IPR005025">
    <property type="entry name" value="FMN_Rdtase-like_dom"/>
</dbReference>
<evidence type="ECO:0000259" key="3">
    <source>
        <dbReference type="Pfam" id="PF03358"/>
    </source>
</evidence>
<dbReference type="GO" id="GO:0016491">
    <property type="term" value="F:oxidoreductase activity"/>
    <property type="evidence" value="ECO:0007669"/>
    <property type="project" value="InterPro"/>
</dbReference>
<comment type="caution">
    <text evidence="4">The sequence shown here is derived from an EMBL/GenBank/DDBJ whole genome shotgun (WGS) entry which is preliminary data.</text>
</comment>
<dbReference type="PANTHER" id="PTHR43278:SF2">
    <property type="entry name" value="IRON-SULFUR FLAVOPROTEIN"/>
    <property type="match status" value="1"/>
</dbReference>
<dbReference type="InterPro" id="IPR029039">
    <property type="entry name" value="Flavoprotein-like_sf"/>
</dbReference>